<accession>A0ABQ6FQU0</accession>
<keyword evidence="4" id="KW-1185">Reference proteome</keyword>
<gene>
    <name evidence="3" type="ORF">KDH_28020</name>
</gene>
<organism evidence="3 4">
    <name type="scientific">Dictyobacter halimunensis</name>
    <dbReference type="NCBI Taxonomy" id="3026934"/>
    <lineage>
        <taxon>Bacteria</taxon>
        <taxon>Bacillati</taxon>
        <taxon>Chloroflexota</taxon>
        <taxon>Ktedonobacteria</taxon>
        <taxon>Ktedonobacterales</taxon>
        <taxon>Dictyobacteraceae</taxon>
        <taxon>Dictyobacter</taxon>
    </lineage>
</organism>
<keyword evidence="1" id="KW-0413">Isomerase</keyword>
<dbReference type="InterPro" id="IPR029767">
    <property type="entry name" value="WecB-like"/>
</dbReference>
<evidence type="ECO:0000259" key="2">
    <source>
        <dbReference type="Pfam" id="PF02350"/>
    </source>
</evidence>
<dbReference type="CDD" id="cd03786">
    <property type="entry name" value="GTB_UDP-GlcNAc_2-Epimerase"/>
    <property type="match status" value="1"/>
</dbReference>
<dbReference type="Pfam" id="PF02350">
    <property type="entry name" value="Epimerase_2"/>
    <property type="match status" value="1"/>
</dbReference>
<protein>
    <submittedName>
        <fullName evidence="3">UDP-N-acetyl glucosamine 2-epimerase</fullName>
    </submittedName>
</protein>
<feature type="domain" description="UDP-N-acetylglucosamine 2-epimerase" evidence="2">
    <location>
        <begin position="26"/>
        <end position="347"/>
    </location>
</feature>
<reference evidence="3 4" key="1">
    <citation type="submission" date="2023-02" db="EMBL/GenBank/DDBJ databases">
        <title>Dictyobacter halimunensis sp. nov., a new member of the class Ktedonobacteria from forest soil in a geothermal area.</title>
        <authorList>
            <person name="Rachmania M.K."/>
            <person name="Ningsih F."/>
            <person name="Sakai Y."/>
            <person name="Yabe S."/>
            <person name="Yokota A."/>
            <person name="Sjamsuridzal W."/>
        </authorList>
    </citation>
    <scope>NUCLEOTIDE SEQUENCE [LARGE SCALE GENOMIC DNA]</scope>
    <source>
        <strain evidence="3 4">S3.2.2.5</strain>
    </source>
</reference>
<dbReference type="PANTHER" id="PTHR43174:SF1">
    <property type="entry name" value="UDP-N-ACETYLGLUCOSAMINE 2-EPIMERASE"/>
    <property type="match status" value="1"/>
</dbReference>
<dbReference type="InterPro" id="IPR003331">
    <property type="entry name" value="UDP_GlcNAc_Epimerase_2_dom"/>
</dbReference>
<sequence length="350" mass="38632">MRFASIVGARPQFIKMAPVSVLLRQHHEEIIIHTGQHYDYMLSTNFFKELSIPEPDYSLECGSGTHGVQTGKMLAAIEQVLIKEQVDWVIVYGDTNSTLAAALAAAKLHIPIAHIEAGLRSFDRAMPEEINRIVTDHISDRLFCPTESAHQQLLKEGITQGVSVVGDVMYDTLLSIQPRLVDHARSLLASLGLTPGNYMLTTIHRAANTDNAAAMQSIAAALNKVEMPVLFPAHPRTKACLQHYQIQLSSHVRLLEPVGYLDMLALQYAAYRILTDSGGIQKEAFLLGVPCITLREETEWIETVQSGWNILAGSHWQAILDAVAQPAPQPPQHNPFGQGDAAQRIVQSWL</sequence>
<dbReference type="RefSeq" id="WP_338250778.1">
    <property type="nucleotide sequence ID" value="NZ_BSRI01000001.1"/>
</dbReference>
<evidence type="ECO:0000313" key="3">
    <source>
        <dbReference type="EMBL" id="GLV55958.1"/>
    </source>
</evidence>
<dbReference type="PANTHER" id="PTHR43174">
    <property type="entry name" value="UDP-N-ACETYLGLUCOSAMINE 2-EPIMERASE"/>
    <property type="match status" value="1"/>
</dbReference>
<evidence type="ECO:0000313" key="4">
    <source>
        <dbReference type="Proteomes" id="UP001344906"/>
    </source>
</evidence>
<dbReference type="SUPFAM" id="SSF53756">
    <property type="entry name" value="UDP-Glycosyltransferase/glycogen phosphorylase"/>
    <property type="match status" value="1"/>
</dbReference>
<evidence type="ECO:0000256" key="1">
    <source>
        <dbReference type="RuleBase" id="RU003513"/>
    </source>
</evidence>
<dbReference type="NCBIfam" id="TIGR00236">
    <property type="entry name" value="wecB"/>
    <property type="match status" value="1"/>
</dbReference>
<proteinExistence type="inferred from homology"/>
<dbReference type="EMBL" id="BSRI01000001">
    <property type="protein sequence ID" value="GLV55958.1"/>
    <property type="molecule type" value="Genomic_DNA"/>
</dbReference>
<dbReference type="Proteomes" id="UP001344906">
    <property type="component" value="Unassembled WGS sequence"/>
</dbReference>
<comment type="caution">
    <text evidence="3">The sequence shown here is derived from an EMBL/GenBank/DDBJ whole genome shotgun (WGS) entry which is preliminary data.</text>
</comment>
<comment type="similarity">
    <text evidence="1">Belongs to the UDP-N-acetylglucosamine 2-epimerase family.</text>
</comment>
<dbReference type="Gene3D" id="3.40.50.2000">
    <property type="entry name" value="Glycogen Phosphorylase B"/>
    <property type="match status" value="2"/>
</dbReference>
<name>A0ABQ6FQU0_9CHLR</name>